<protein>
    <recommendedName>
        <fullName evidence="2">SHOCT domain-containing protein</fullName>
    </recommendedName>
</protein>
<dbReference type="Pfam" id="PF09851">
    <property type="entry name" value="SHOCT"/>
    <property type="match status" value="1"/>
</dbReference>
<dbReference type="PROSITE" id="PS51257">
    <property type="entry name" value="PROKAR_LIPOPROTEIN"/>
    <property type="match status" value="1"/>
</dbReference>
<feature type="chain" id="PRO_5031018856" description="SHOCT domain-containing protein" evidence="1">
    <location>
        <begin position="25"/>
        <end position="119"/>
    </location>
</feature>
<comment type="caution">
    <text evidence="3">The sequence shown here is derived from an EMBL/GenBank/DDBJ whole genome shotgun (WGS) entry which is preliminary data.</text>
</comment>
<keyword evidence="1" id="KW-0732">Signal</keyword>
<dbReference type="AlphaFoldDB" id="A0A7Z0B173"/>
<accession>A0A7Z0B173</accession>
<feature type="domain" description="SHOCT" evidence="2">
    <location>
        <begin position="90"/>
        <end position="116"/>
    </location>
</feature>
<dbReference type="RefSeq" id="WP_179712938.1">
    <property type="nucleotide sequence ID" value="NZ_JACCAU010000001.1"/>
</dbReference>
<name>A0A7Z0B173_9BURK</name>
<evidence type="ECO:0000313" key="3">
    <source>
        <dbReference type="EMBL" id="NYH16593.1"/>
    </source>
</evidence>
<dbReference type="EMBL" id="JACCAU010000001">
    <property type="protein sequence ID" value="NYH16593.1"/>
    <property type="molecule type" value="Genomic_DNA"/>
</dbReference>
<sequence>MKFGEIMMKKILLLTMLLAGCASVSDIDTSKIDASCAQSCTSTYSECLGKFTLFPLIAQHQCTDVMHLCAAACPSRGATAPAPPVSATQRLQDLADLYKHGLITKEDYDAKRSEILKGI</sequence>
<proteinExistence type="predicted"/>
<evidence type="ECO:0000256" key="1">
    <source>
        <dbReference type="SAM" id="SignalP"/>
    </source>
</evidence>
<evidence type="ECO:0000259" key="2">
    <source>
        <dbReference type="Pfam" id="PF09851"/>
    </source>
</evidence>
<feature type="signal peptide" evidence="1">
    <location>
        <begin position="1"/>
        <end position="24"/>
    </location>
</feature>
<organism evidence="3 4">
    <name type="scientific">Paraburkholderia bryophila</name>
    <dbReference type="NCBI Taxonomy" id="420952"/>
    <lineage>
        <taxon>Bacteria</taxon>
        <taxon>Pseudomonadati</taxon>
        <taxon>Pseudomonadota</taxon>
        <taxon>Betaproteobacteria</taxon>
        <taxon>Burkholderiales</taxon>
        <taxon>Burkholderiaceae</taxon>
        <taxon>Paraburkholderia</taxon>
    </lineage>
</organism>
<dbReference type="Proteomes" id="UP000572540">
    <property type="component" value="Unassembled WGS sequence"/>
</dbReference>
<evidence type="ECO:0000313" key="4">
    <source>
        <dbReference type="Proteomes" id="UP000572540"/>
    </source>
</evidence>
<reference evidence="3 4" key="1">
    <citation type="submission" date="2020-07" db="EMBL/GenBank/DDBJ databases">
        <title>Exploring microbial biodiversity for novel pathways involved in the catabolism of aromatic compounds derived from lignin.</title>
        <authorList>
            <person name="Elkins J."/>
        </authorList>
    </citation>
    <scope>NUCLEOTIDE SEQUENCE [LARGE SCALE GENOMIC DNA]</scope>
    <source>
        <strain evidence="3 4">H2C3B</strain>
    </source>
</reference>
<dbReference type="InterPro" id="IPR018649">
    <property type="entry name" value="SHOCT"/>
</dbReference>
<gene>
    <name evidence="3" type="ORF">GGD41_003821</name>
</gene>